<evidence type="ECO:0000259" key="4">
    <source>
        <dbReference type="PROSITE" id="PS50949"/>
    </source>
</evidence>
<dbReference type="InterPro" id="IPR011711">
    <property type="entry name" value="GntR_C"/>
</dbReference>
<protein>
    <submittedName>
        <fullName evidence="5">GntR family transcriptional regulator</fullName>
    </submittedName>
</protein>
<keyword evidence="3" id="KW-0804">Transcription</keyword>
<dbReference type="SMART" id="SM00895">
    <property type="entry name" value="FCD"/>
    <property type="match status" value="1"/>
</dbReference>
<dbReference type="Gene3D" id="1.10.10.10">
    <property type="entry name" value="Winged helix-like DNA-binding domain superfamily/Winged helix DNA-binding domain"/>
    <property type="match status" value="1"/>
</dbReference>
<proteinExistence type="predicted"/>
<dbReference type="PANTHER" id="PTHR43537">
    <property type="entry name" value="TRANSCRIPTIONAL REGULATOR, GNTR FAMILY"/>
    <property type="match status" value="1"/>
</dbReference>
<sequence length="236" mass="25739">MKLGDVQERGEVASERGASLVDSAYAALKHAIRESVFPPGYQASAGELALRLGMSRTPVHEASLRLQEEGLVRILPKRGILICALAPHDIAEIYEVLIAIEAGAAARAAALPEAERTALADELDQATAAMGQALAVGDLPGWGRADEAFHRLLVERCGNGRFARIIQTVNDQSHRARMLTLRLRPRLLVSEAEHRDTSEAIRLGLPDAAHEAARRHRIRARDELLPLIESVGLRHM</sequence>
<dbReference type="InterPro" id="IPR036390">
    <property type="entry name" value="WH_DNA-bd_sf"/>
</dbReference>
<dbReference type="Proteomes" id="UP001596060">
    <property type="component" value="Unassembled WGS sequence"/>
</dbReference>
<keyword evidence="1" id="KW-0805">Transcription regulation</keyword>
<reference evidence="6" key="1">
    <citation type="journal article" date="2019" name="Int. J. Syst. Evol. Microbiol.">
        <title>The Global Catalogue of Microorganisms (GCM) 10K type strain sequencing project: providing services to taxonomists for standard genome sequencing and annotation.</title>
        <authorList>
            <consortium name="The Broad Institute Genomics Platform"/>
            <consortium name="The Broad Institute Genome Sequencing Center for Infectious Disease"/>
            <person name="Wu L."/>
            <person name="Ma J."/>
        </authorList>
    </citation>
    <scope>NUCLEOTIDE SEQUENCE [LARGE SCALE GENOMIC DNA]</scope>
    <source>
        <strain evidence="6">CCUG 43117</strain>
    </source>
</reference>
<name>A0ABW0NUS3_9HYPH</name>
<dbReference type="SUPFAM" id="SSF46785">
    <property type="entry name" value="Winged helix' DNA-binding domain"/>
    <property type="match status" value="1"/>
</dbReference>
<keyword evidence="6" id="KW-1185">Reference proteome</keyword>
<dbReference type="Gene3D" id="1.20.120.530">
    <property type="entry name" value="GntR ligand-binding domain-like"/>
    <property type="match status" value="1"/>
</dbReference>
<evidence type="ECO:0000256" key="3">
    <source>
        <dbReference type="ARBA" id="ARBA00023163"/>
    </source>
</evidence>
<keyword evidence="2" id="KW-0238">DNA-binding</keyword>
<dbReference type="SUPFAM" id="SSF48008">
    <property type="entry name" value="GntR ligand-binding domain-like"/>
    <property type="match status" value="1"/>
</dbReference>
<organism evidence="5 6">
    <name type="scientific">Bosea massiliensis</name>
    <dbReference type="NCBI Taxonomy" id="151419"/>
    <lineage>
        <taxon>Bacteria</taxon>
        <taxon>Pseudomonadati</taxon>
        <taxon>Pseudomonadota</taxon>
        <taxon>Alphaproteobacteria</taxon>
        <taxon>Hyphomicrobiales</taxon>
        <taxon>Boseaceae</taxon>
        <taxon>Bosea</taxon>
    </lineage>
</organism>
<dbReference type="EMBL" id="JBHSLU010000003">
    <property type="protein sequence ID" value="MFC5503696.1"/>
    <property type="molecule type" value="Genomic_DNA"/>
</dbReference>
<feature type="domain" description="HTH gntR-type" evidence="4">
    <location>
        <begin position="18"/>
        <end position="85"/>
    </location>
</feature>
<dbReference type="RefSeq" id="WP_066734432.1">
    <property type="nucleotide sequence ID" value="NZ_JBHSLU010000003.1"/>
</dbReference>
<dbReference type="Pfam" id="PF00392">
    <property type="entry name" value="GntR"/>
    <property type="match status" value="1"/>
</dbReference>
<dbReference type="PANTHER" id="PTHR43537:SF24">
    <property type="entry name" value="GLUCONATE OPERON TRANSCRIPTIONAL REPRESSOR"/>
    <property type="match status" value="1"/>
</dbReference>
<evidence type="ECO:0000313" key="6">
    <source>
        <dbReference type="Proteomes" id="UP001596060"/>
    </source>
</evidence>
<dbReference type="Pfam" id="PF07729">
    <property type="entry name" value="FCD"/>
    <property type="match status" value="1"/>
</dbReference>
<evidence type="ECO:0000256" key="2">
    <source>
        <dbReference type="ARBA" id="ARBA00023125"/>
    </source>
</evidence>
<dbReference type="InterPro" id="IPR036388">
    <property type="entry name" value="WH-like_DNA-bd_sf"/>
</dbReference>
<accession>A0ABW0NUS3</accession>
<evidence type="ECO:0000256" key="1">
    <source>
        <dbReference type="ARBA" id="ARBA00023015"/>
    </source>
</evidence>
<evidence type="ECO:0000313" key="5">
    <source>
        <dbReference type="EMBL" id="MFC5503696.1"/>
    </source>
</evidence>
<dbReference type="InterPro" id="IPR008920">
    <property type="entry name" value="TF_FadR/GntR_C"/>
</dbReference>
<gene>
    <name evidence="5" type="ORF">ACFPN9_00330</name>
</gene>
<dbReference type="InterPro" id="IPR000524">
    <property type="entry name" value="Tscrpt_reg_HTH_GntR"/>
</dbReference>
<dbReference type="SMART" id="SM00345">
    <property type="entry name" value="HTH_GNTR"/>
    <property type="match status" value="1"/>
</dbReference>
<dbReference type="PROSITE" id="PS50949">
    <property type="entry name" value="HTH_GNTR"/>
    <property type="match status" value="1"/>
</dbReference>
<comment type="caution">
    <text evidence="5">The sequence shown here is derived from an EMBL/GenBank/DDBJ whole genome shotgun (WGS) entry which is preliminary data.</text>
</comment>